<protein>
    <submittedName>
        <fullName evidence="1">Uncharacterized protein</fullName>
    </submittedName>
</protein>
<dbReference type="HOGENOM" id="CLU_007337_1_2_1"/>
<sequence>MCPQTCVAYTGPYAHLDRCPDKDCTEMRYETRGNKRVARRTFQTHPLGPQLQALYRSRQCAKRMHHREGLMARLLEMANAQKMVEVAEDVFFAEDYLRLVDAGTFLEDDLVLMLSLDGAQLYESKQSDCWIYIWVLFDLAPDVRYKKRYVLPGAFILGPKKPKNIDSFLFPGLYHVAALQNNPLKIWD</sequence>
<dbReference type="EMBL" id="JH719838">
    <property type="protein sequence ID" value="EJF55301.1"/>
    <property type="molecule type" value="Genomic_DNA"/>
</dbReference>
<reference evidence="1 2" key="1">
    <citation type="journal article" date="2012" name="Science">
        <title>The Paleozoic origin of enzymatic lignin decomposition reconstructed from 31 fungal genomes.</title>
        <authorList>
            <person name="Floudas D."/>
            <person name="Binder M."/>
            <person name="Riley R."/>
            <person name="Barry K."/>
            <person name="Blanchette R.A."/>
            <person name="Henrissat B."/>
            <person name="Martinez A.T."/>
            <person name="Otillar R."/>
            <person name="Spatafora J.W."/>
            <person name="Yadav J.S."/>
            <person name="Aerts A."/>
            <person name="Benoit I."/>
            <person name="Boyd A."/>
            <person name="Carlson A."/>
            <person name="Copeland A."/>
            <person name="Coutinho P.M."/>
            <person name="de Vries R.P."/>
            <person name="Ferreira P."/>
            <person name="Findley K."/>
            <person name="Foster B."/>
            <person name="Gaskell J."/>
            <person name="Glotzer D."/>
            <person name="Gorecki P."/>
            <person name="Heitman J."/>
            <person name="Hesse C."/>
            <person name="Hori C."/>
            <person name="Igarashi K."/>
            <person name="Jurgens J.A."/>
            <person name="Kallen N."/>
            <person name="Kersten P."/>
            <person name="Kohler A."/>
            <person name="Kuees U."/>
            <person name="Kumar T.K.A."/>
            <person name="Kuo A."/>
            <person name="LaButti K."/>
            <person name="Larrondo L.F."/>
            <person name="Lindquist E."/>
            <person name="Ling A."/>
            <person name="Lombard V."/>
            <person name="Lucas S."/>
            <person name="Lundell T."/>
            <person name="Martin R."/>
            <person name="McLaughlin D.J."/>
            <person name="Morgenstern I."/>
            <person name="Morin E."/>
            <person name="Murat C."/>
            <person name="Nagy L.G."/>
            <person name="Nolan M."/>
            <person name="Ohm R.A."/>
            <person name="Patyshakuliyeva A."/>
            <person name="Rokas A."/>
            <person name="Ruiz-Duenas F.J."/>
            <person name="Sabat G."/>
            <person name="Salamov A."/>
            <person name="Samejima M."/>
            <person name="Schmutz J."/>
            <person name="Slot J.C."/>
            <person name="St John F."/>
            <person name="Stenlid J."/>
            <person name="Sun H."/>
            <person name="Sun S."/>
            <person name="Syed K."/>
            <person name="Tsang A."/>
            <person name="Wiebenga A."/>
            <person name="Young D."/>
            <person name="Pisabarro A."/>
            <person name="Eastwood D.C."/>
            <person name="Martin F."/>
            <person name="Cullen D."/>
            <person name="Grigoriev I.V."/>
            <person name="Hibbett D.S."/>
        </authorList>
    </citation>
    <scope>NUCLEOTIDE SEQUENCE [LARGE SCALE GENOMIC DNA]</scope>
    <source>
        <strain evidence="1 2">LYAD-421 SS1</strain>
    </source>
</reference>
<gene>
    <name evidence="1" type="ORF">DICSQDRAFT_16443</name>
</gene>
<dbReference type="OMA" id="RYHEERT"/>
<name>R7SGM6_DICSQ</name>
<dbReference type="AlphaFoldDB" id="R7SGM6"/>
<dbReference type="OrthoDB" id="3261594at2759"/>
<dbReference type="RefSeq" id="XP_007371960.1">
    <property type="nucleotide sequence ID" value="XM_007371898.1"/>
</dbReference>
<evidence type="ECO:0000313" key="1">
    <source>
        <dbReference type="EMBL" id="EJF55301.1"/>
    </source>
</evidence>
<accession>R7SGM6</accession>
<dbReference type="GeneID" id="18838333"/>
<proteinExistence type="predicted"/>
<dbReference type="KEGG" id="dsq:DICSQDRAFT_16443"/>
<dbReference type="Proteomes" id="UP000053319">
    <property type="component" value="Unassembled WGS sequence"/>
</dbReference>
<evidence type="ECO:0000313" key="2">
    <source>
        <dbReference type="Proteomes" id="UP000053319"/>
    </source>
</evidence>
<organism evidence="1 2">
    <name type="scientific">Dichomitus squalens (strain LYAD-421)</name>
    <name type="common">Western red white-rot fungus</name>
    <dbReference type="NCBI Taxonomy" id="732165"/>
    <lineage>
        <taxon>Eukaryota</taxon>
        <taxon>Fungi</taxon>
        <taxon>Dikarya</taxon>
        <taxon>Basidiomycota</taxon>
        <taxon>Agaricomycotina</taxon>
        <taxon>Agaricomycetes</taxon>
        <taxon>Polyporales</taxon>
        <taxon>Polyporaceae</taxon>
        <taxon>Dichomitus</taxon>
    </lineage>
</organism>
<feature type="non-terminal residue" evidence="1">
    <location>
        <position position="188"/>
    </location>
</feature>